<keyword evidence="2" id="KW-1185">Reference proteome</keyword>
<reference evidence="1 2" key="1">
    <citation type="submission" date="2020-03" db="EMBL/GenBank/DDBJ databases">
        <title>Nocardioides sp. nov., isolated from fish.</title>
        <authorList>
            <person name="Hyun D.-W."/>
            <person name="Bae J.-W."/>
        </authorList>
    </citation>
    <scope>NUCLEOTIDE SEQUENCE [LARGE SCALE GENOMIC DNA]</scope>
    <source>
        <strain evidence="1 2">HDW12A</strain>
    </source>
</reference>
<gene>
    <name evidence="1" type="ORF">G7071_05065</name>
</gene>
<dbReference type="EMBL" id="CP049866">
    <property type="protein sequence ID" value="QIK74893.1"/>
    <property type="molecule type" value="Genomic_DNA"/>
</dbReference>
<proteinExistence type="predicted"/>
<sequence>MDNNVERKMCSFCGVQGRQGLRFAGGLGAMMCEGCVADYHRVFETPAEAVEAARPPWEAMSDADILGQLPRIENTARQVNEFLVEWVELARSRKLSWAEIGKAFGTSRQAAWERFAQRVDGRNDRSEIA</sequence>
<evidence type="ECO:0008006" key="3">
    <source>
        <dbReference type="Google" id="ProtNLM"/>
    </source>
</evidence>
<evidence type="ECO:0000313" key="1">
    <source>
        <dbReference type="EMBL" id="QIK74893.1"/>
    </source>
</evidence>
<dbReference type="AlphaFoldDB" id="A0A6G7YDM2"/>
<dbReference type="Proteomes" id="UP000502035">
    <property type="component" value="Chromosome"/>
</dbReference>
<organism evidence="1 2">
    <name type="scientific">Nocardioides piscis</name>
    <dbReference type="NCBI Taxonomy" id="2714938"/>
    <lineage>
        <taxon>Bacteria</taxon>
        <taxon>Bacillati</taxon>
        <taxon>Actinomycetota</taxon>
        <taxon>Actinomycetes</taxon>
        <taxon>Propionibacteriales</taxon>
        <taxon>Nocardioidaceae</taxon>
        <taxon>Nocardioides</taxon>
    </lineage>
</organism>
<evidence type="ECO:0000313" key="2">
    <source>
        <dbReference type="Proteomes" id="UP000502035"/>
    </source>
</evidence>
<accession>A0A6G7YDM2</accession>
<name>A0A6G7YDM2_9ACTN</name>
<dbReference type="KEGG" id="npi:G7071_05065"/>
<dbReference type="RefSeq" id="WP_166315698.1">
    <property type="nucleotide sequence ID" value="NZ_CP049866.1"/>
</dbReference>
<protein>
    <recommendedName>
        <fullName evidence="3">ClpX-type ZB domain-containing protein</fullName>
    </recommendedName>
</protein>